<keyword evidence="12 17" id="KW-1133">Transmembrane helix</keyword>
<keyword evidence="11" id="KW-0256">Endoplasmic reticulum</keyword>
<comment type="similarity">
    <text evidence="5">Belongs to the TMTC family.</text>
</comment>
<comment type="caution">
    <text evidence="19">The sequence shown here is derived from an EMBL/GenBank/DDBJ whole genome shotgun (WGS) entry which is preliminary data.</text>
</comment>
<dbReference type="Pfam" id="PF13181">
    <property type="entry name" value="TPR_8"/>
    <property type="match status" value="1"/>
</dbReference>
<evidence type="ECO:0000256" key="8">
    <source>
        <dbReference type="ARBA" id="ARBA00022692"/>
    </source>
</evidence>
<sequence>MDILIIFCVLIATILYYNTLHAGFVYDDRRAILTNPDLLPNSPWFPLLENDFWGTPLRDSMSHGSYRPLCVATFRLNHIFGGLNPRGYHLVNVALHAACTGLVVRVSRKVIPERWLSHAITGLLFAVHPIHSEAVAGIVGRADLLACFLTLGGFLTYIAHCDQTRSPLMLIIALVSSLLAALAKETGISALALCLLWEFCHGESNTQKERERNWPRNRSVGILWGGLILVICGRVKIGNASQPDFASADNPTARHPSRLTRILTFLYLPAASLRMFLCPSTLSFDWSMDTVPRIISITDPRNIESICLYLGLASAGFWIIQQSRTEILSRNRSMEKTGSYMRASSKCSVCDSKKSGGCHTEGCRAINNNNNNDSTDCCCLIKPTIQEKNTITTFGKTKSVSIVIISLGFLALPFLPASNLFFYVGFVIAERILYLPSVGACLSIGASVAETYRIAKNGSKTCGRLILIATAILLAFMATKTLRRNMDWHDEESLYRSALHVNPPKAYGNLGSILSSQGRFAEAEEAFIQALRYRPNMADVHYNLGALQQARRNYDEAILSYQRAINFRPSLTQAYVNLGVVLASVNRKFEAISILRTAVTLEGVGLKDKRVHEAAKIQALLRLGSLLADNGQLDEALTTYKEALRILPEYYPPQAVYALLGETLSKMQQYAEAEKWFKACLNREPNYTLAHITYAELLAKNTSRIFEAEKLFIKAASIAPNDPAVHHHYGLFLKSQNRLNDAAVAELRAAQLARSEYSLSIAAATALQRAKRFNEAEIWYKHVVSLRPNDPMSYTNLGGILRINGKYRQANSAYLKALELQPNDASIIMNLYNLKSLIT</sequence>
<feature type="repeat" description="TPR" evidence="16">
    <location>
        <begin position="504"/>
        <end position="537"/>
    </location>
</feature>
<evidence type="ECO:0000313" key="20">
    <source>
        <dbReference type="Proteomes" id="UP000639338"/>
    </source>
</evidence>
<dbReference type="SMART" id="SM00028">
    <property type="entry name" value="TPR"/>
    <property type="match status" value="7"/>
</dbReference>
<comment type="function">
    <text evidence="1">Transfers mannosyl residues to the hydroxyl group of serine or threonine residues.</text>
</comment>
<dbReference type="Pfam" id="PF13432">
    <property type="entry name" value="TPR_16"/>
    <property type="match status" value="1"/>
</dbReference>
<dbReference type="PANTHER" id="PTHR44216">
    <property type="entry name" value="PROTEIN O-MANNOSYL-TRANSFERASE TMTC2"/>
    <property type="match status" value="1"/>
</dbReference>
<protein>
    <recommendedName>
        <fullName evidence="6">dolichyl-phosphate-mannose--protein mannosyltransferase</fullName>
        <ecNumber evidence="6">2.4.1.109</ecNumber>
    </recommendedName>
</protein>
<feature type="transmembrane region" description="Helical" evidence="17">
    <location>
        <begin position="402"/>
        <end position="426"/>
    </location>
</feature>
<comment type="catalytic activity">
    <reaction evidence="15">
        <text>a di-trans,poly-cis-dolichyl beta-D-mannosyl phosphate + L-seryl-[protein] = 3-O-(alpha-D-mannosyl)-L-seryl-[protein] + a di-trans,poly-cis-dolichyl phosphate + H(+)</text>
        <dbReference type="Rhea" id="RHEA:17377"/>
        <dbReference type="Rhea" id="RHEA-COMP:9863"/>
        <dbReference type="Rhea" id="RHEA-COMP:13546"/>
        <dbReference type="Rhea" id="RHEA-COMP:19498"/>
        <dbReference type="Rhea" id="RHEA-COMP:19501"/>
        <dbReference type="ChEBI" id="CHEBI:15378"/>
        <dbReference type="ChEBI" id="CHEBI:29999"/>
        <dbReference type="ChEBI" id="CHEBI:57683"/>
        <dbReference type="ChEBI" id="CHEBI:58211"/>
        <dbReference type="ChEBI" id="CHEBI:137321"/>
        <dbReference type="EC" id="2.4.1.109"/>
    </reaction>
</comment>
<dbReference type="InterPro" id="IPR019734">
    <property type="entry name" value="TPR_rpt"/>
</dbReference>
<proteinExistence type="inferred from homology"/>
<comment type="subcellular location">
    <subcellularLocation>
        <location evidence="3">Endoplasmic reticulum</location>
    </subcellularLocation>
    <subcellularLocation>
        <location evidence="2">Membrane</location>
        <topology evidence="2">Multi-pass membrane protein</topology>
    </subcellularLocation>
</comment>
<dbReference type="GO" id="GO:0004169">
    <property type="term" value="F:dolichyl-phosphate-mannose-protein mannosyltransferase activity"/>
    <property type="evidence" value="ECO:0007669"/>
    <property type="project" value="UniProtKB-EC"/>
</dbReference>
<evidence type="ECO:0000256" key="7">
    <source>
        <dbReference type="ARBA" id="ARBA00022679"/>
    </source>
</evidence>
<evidence type="ECO:0000256" key="17">
    <source>
        <dbReference type="SAM" id="Phobius"/>
    </source>
</evidence>
<dbReference type="Pfam" id="PF13424">
    <property type="entry name" value="TPR_12"/>
    <property type="match status" value="1"/>
</dbReference>
<dbReference type="AlphaFoldDB" id="A0A834XRI8"/>
<organism evidence="19 20">
    <name type="scientific">Aphidius gifuensis</name>
    <name type="common">Parasitoid wasp</name>
    <dbReference type="NCBI Taxonomy" id="684658"/>
    <lineage>
        <taxon>Eukaryota</taxon>
        <taxon>Metazoa</taxon>
        <taxon>Ecdysozoa</taxon>
        <taxon>Arthropoda</taxon>
        <taxon>Hexapoda</taxon>
        <taxon>Insecta</taxon>
        <taxon>Pterygota</taxon>
        <taxon>Neoptera</taxon>
        <taxon>Endopterygota</taxon>
        <taxon>Hymenoptera</taxon>
        <taxon>Apocrita</taxon>
        <taxon>Ichneumonoidea</taxon>
        <taxon>Braconidae</taxon>
        <taxon>Aphidiinae</taxon>
        <taxon>Aphidius</taxon>
    </lineage>
</organism>
<dbReference type="OrthoDB" id="1658288at2759"/>
<dbReference type="EC" id="2.4.1.109" evidence="6"/>
<dbReference type="GO" id="GO:0005789">
    <property type="term" value="C:endoplasmic reticulum membrane"/>
    <property type="evidence" value="ECO:0007669"/>
    <property type="project" value="TreeGrafter"/>
</dbReference>
<evidence type="ECO:0000256" key="12">
    <source>
        <dbReference type="ARBA" id="ARBA00022989"/>
    </source>
</evidence>
<dbReference type="Pfam" id="PF08409">
    <property type="entry name" value="TMTC_DUF1736"/>
    <property type="match status" value="1"/>
</dbReference>
<evidence type="ECO:0000313" key="19">
    <source>
        <dbReference type="EMBL" id="KAF7990367.1"/>
    </source>
</evidence>
<evidence type="ECO:0000256" key="10">
    <source>
        <dbReference type="ARBA" id="ARBA00022803"/>
    </source>
</evidence>
<comment type="pathway">
    <text evidence="4">Protein modification; protein glycosylation.</text>
</comment>
<keyword evidence="10 16" id="KW-0802">TPR repeat</keyword>
<evidence type="ECO:0000256" key="14">
    <source>
        <dbReference type="ARBA" id="ARBA00045085"/>
    </source>
</evidence>
<evidence type="ECO:0000256" key="3">
    <source>
        <dbReference type="ARBA" id="ARBA00004240"/>
    </source>
</evidence>
<evidence type="ECO:0000256" key="16">
    <source>
        <dbReference type="PROSITE-ProRule" id="PRU00339"/>
    </source>
</evidence>
<feature type="repeat" description="TPR" evidence="16">
    <location>
        <begin position="791"/>
        <end position="824"/>
    </location>
</feature>
<evidence type="ECO:0000259" key="18">
    <source>
        <dbReference type="Pfam" id="PF08409"/>
    </source>
</evidence>
<dbReference type="InterPro" id="IPR011990">
    <property type="entry name" value="TPR-like_helical_dom_sf"/>
</dbReference>
<feature type="transmembrane region" description="Helical" evidence="17">
    <location>
        <begin position="461"/>
        <end position="479"/>
    </location>
</feature>
<feature type="domain" description="DUF1736" evidence="18">
    <location>
        <begin position="240"/>
        <end position="312"/>
    </location>
</feature>
<evidence type="ECO:0000256" key="9">
    <source>
        <dbReference type="ARBA" id="ARBA00022737"/>
    </source>
</evidence>
<reference evidence="19 20" key="1">
    <citation type="submission" date="2020-08" db="EMBL/GenBank/DDBJ databases">
        <title>Aphidius gifuensis genome sequencing and assembly.</title>
        <authorList>
            <person name="Du Z."/>
        </authorList>
    </citation>
    <scope>NUCLEOTIDE SEQUENCE [LARGE SCALE GENOMIC DNA]</scope>
    <source>
        <strain evidence="19">YNYX2018</strain>
        <tissue evidence="19">Adults</tissue>
    </source>
</reference>
<name>A0A834XRI8_APHGI</name>
<feature type="transmembrane region" description="Helical" evidence="17">
    <location>
        <begin position="432"/>
        <end position="449"/>
    </location>
</feature>
<keyword evidence="9" id="KW-0677">Repeat</keyword>
<feature type="repeat" description="TPR" evidence="16">
    <location>
        <begin position="538"/>
        <end position="571"/>
    </location>
</feature>
<evidence type="ECO:0000256" key="2">
    <source>
        <dbReference type="ARBA" id="ARBA00004141"/>
    </source>
</evidence>
<accession>A0A834XRI8</accession>
<gene>
    <name evidence="19" type="ORF">HCN44_000172</name>
</gene>
<evidence type="ECO:0000256" key="4">
    <source>
        <dbReference type="ARBA" id="ARBA00004922"/>
    </source>
</evidence>
<keyword evidence="20" id="KW-1185">Reference proteome</keyword>
<dbReference type="InterPro" id="IPR013618">
    <property type="entry name" value="TMTC_DUF1736"/>
</dbReference>
<dbReference type="UniPathway" id="UPA00378"/>
<dbReference type="PROSITE" id="PS50005">
    <property type="entry name" value="TPR"/>
    <property type="match status" value="5"/>
</dbReference>
<evidence type="ECO:0000256" key="5">
    <source>
        <dbReference type="ARBA" id="ARBA00007882"/>
    </source>
</evidence>
<keyword evidence="13 17" id="KW-0472">Membrane</keyword>
<evidence type="ECO:0000256" key="6">
    <source>
        <dbReference type="ARBA" id="ARBA00012839"/>
    </source>
</evidence>
<evidence type="ECO:0000256" key="1">
    <source>
        <dbReference type="ARBA" id="ARBA00003582"/>
    </source>
</evidence>
<dbReference type="PANTHER" id="PTHR44216:SF3">
    <property type="entry name" value="PROTEIN O-MANNOSYL-TRANSFERASE TMTC2"/>
    <property type="match status" value="1"/>
</dbReference>
<keyword evidence="7" id="KW-0808">Transferase</keyword>
<dbReference type="Gene3D" id="1.25.40.10">
    <property type="entry name" value="Tetratricopeptide repeat domain"/>
    <property type="match status" value="3"/>
</dbReference>
<dbReference type="SUPFAM" id="SSF48452">
    <property type="entry name" value="TPR-like"/>
    <property type="match status" value="2"/>
</dbReference>
<dbReference type="PROSITE" id="PS50293">
    <property type="entry name" value="TPR_REGION"/>
    <property type="match status" value="4"/>
</dbReference>
<evidence type="ECO:0000256" key="13">
    <source>
        <dbReference type="ARBA" id="ARBA00023136"/>
    </source>
</evidence>
<dbReference type="EMBL" id="JACMRX010000004">
    <property type="protein sequence ID" value="KAF7990367.1"/>
    <property type="molecule type" value="Genomic_DNA"/>
</dbReference>
<comment type="catalytic activity">
    <reaction evidence="14">
        <text>a di-trans,poly-cis-dolichyl beta-D-mannosyl phosphate + L-threonyl-[protein] = 3-O-(alpha-D-mannosyl)-L-threonyl-[protein] + a di-trans,poly-cis-dolichyl phosphate + H(+)</text>
        <dbReference type="Rhea" id="RHEA:53396"/>
        <dbReference type="Rhea" id="RHEA-COMP:11060"/>
        <dbReference type="Rhea" id="RHEA-COMP:13547"/>
        <dbReference type="Rhea" id="RHEA-COMP:19498"/>
        <dbReference type="Rhea" id="RHEA-COMP:19501"/>
        <dbReference type="ChEBI" id="CHEBI:15378"/>
        <dbReference type="ChEBI" id="CHEBI:30013"/>
        <dbReference type="ChEBI" id="CHEBI:57683"/>
        <dbReference type="ChEBI" id="CHEBI:58211"/>
        <dbReference type="ChEBI" id="CHEBI:137323"/>
        <dbReference type="EC" id="2.4.1.109"/>
    </reaction>
</comment>
<evidence type="ECO:0000256" key="11">
    <source>
        <dbReference type="ARBA" id="ARBA00022824"/>
    </source>
</evidence>
<feature type="repeat" description="TPR" evidence="16">
    <location>
        <begin position="654"/>
        <end position="687"/>
    </location>
</feature>
<feature type="repeat" description="TPR" evidence="16">
    <location>
        <begin position="617"/>
        <end position="650"/>
    </location>
</feature>
<keyword evidence="8 17" id="KW-0812">Transmembrane</keyword>
<dbReference type="InterPro" id="IPR052384">
    <property type="entry name" value="TMTC_O-mannosyltransferase"/>
</dbReference>
<dbReference type="Proteomes" id="UP000639338">
    <property type="component" value="Unassembled WGS sequence"/>
</dbReference>
<evidence type="ECO:0000256" key="15">
    <source>
        <dbReference type="ARBA" id="ARBA00045102"/>
    </source>
</evidence>